<proteinExistence type="predicted"/>
<feature type="signal peptide" evidence="2">
    <location>
        <begin position="1"/>
        <end position="28"/>
    </location>
</feature>
<organism evidence="4 5">
    <name type="scientific">Rhizobium daejeonense</name>
    <dbReference type="NCBI Taxonomy" id="240521"/>
    <lineage>
        <taxon>Bacteria</taxon>
        <taxon>Pseudomonadati</taxon>
        <taxon>Pseudomonadota</taxon>
        <taxon>Alphaproteobacteria</taxon>
        <taxon>Hyphomicrobiales</taxon>
        <taxon>Rhizobiaceae</taxon>
        <taxon>Rhizobium/Agrobacterium group</taxon>
        <taxon>Rhizobium</taxon>
    </lineage>
</organism>
<gene>
    <name evidence="4" type="ORF">G6N76_23590</name>
</gene>
<feature type="chain" id="PRO_5027023950" evidence="2">
    <location>
        <begin position="29"/>
        <end position="315"/>
    </location>
</feature>
<keyword evidence="5" id="KW-1185">Reference proteome</keyword>
<dbReference type="PANTHER" id="PTHR42977">
    <property type="entry name" value="HYDROLASE-RELATED"/>
    <property type="match status" value="1"/>
</dbReference>
<reference evidence="4 5" key="1">
    <citation type="submission" date="2020-02" db="EMBL/GenBank/DDBJ databases">
        <title>Genome sequence of the type strain CCBAU10050 of Rhizobium daejeonense.</title>
        <authorList>
            <person name="Gao J."/>
            <person name="Sun J."/>
        </authorList>
    </citation>
    <scope>NUCLEOTIDE SEQUENCE [LARGE SCALE GENOMIC DNA]</scope>
    <source>
        <strain evidence="4 5">CCBAU10050</strain>
    </source>
</reference>
<evidence type="ECO:0000256" key="1">
    <source>
        <dbReference type="ARBA" id="ARBA00022801"/>
    </source>
</evidence>
<dbReference type="SUPFAM" id="SSF53474">
    <property type="entry name" value="alpha/beta-Hydrolases"/>
    <property type="match status" value="1"/>
</dbReference>
<dbReference type="PRINTS" id="PR00111">
    <property type="entry name" value="ABHYDROLASE"/>
</dbReference>
<sequence>MSHSLSRLPTLATAAVAAAIAAAEPAAASRAVQSRTVKINGVELFYREAGPSNAPTVLLLHGFPSSSHMFRNLIPQLSERYHVIAPDYPGFGYTVAPADFSYTFASIADLIDAFTQTIGVRQYTLFVQDYGGPVGFRLAVKHPERLQGLVIQNAVANVEGWSPDAVKQLAPFWKERNTETEKPIRALLTADTTRFQYEHGTTRPQNLSPDAWTMDQAGLDRPGNDAIQLDYFFDYQNNVAAYPAWGEFLKQKQPPTLIVWGRNDPFFTLKGVEYFRNLLPNATVHDYDAGHFALETYGDEIAAETLRFLDTLPDK</sequence>
<dbReference type="PANTHER" id="PTHR42977:SF3">
    <property type="entry name" value="AB HYDROLASE-1 DOMAIN-CONTAINING PROTEIN"/>
    <property type="match status" value="1"/>
</dbReference>
<accession>A0A6M1SBV3</accession>
<evidence type="ECO:0000256" key="2">
    <source>
        <dbReference type="SAM" id="SignalP"/>
    </source>
</evidence>
<evidence type="ECO:0000313" key="4">
    <source>
        <dbReference type="EMBL" id="NGO66650.1"/>
    </source>
</evidence>
<dbReference type="EMBL" id="JAAKZH010000014">
    <property type="protein sequence ID" value="NGO66650.1"/>
    <property type="molecule type" value="Genomic_DNA"/>
</dbReference>
<keyword evidence="2" id="KW-0732">Signal</keyword>
<dbReference type="Gene3D" id="3.40.50.1820">
    <property type="entry name" value="alpha/beta hydrolase"/>
    <property type="match status" value="1"/>
</dbReference>
<dbReference type="AlphaFoldDB" id="A0A6M1SBV3"/>
<dbReference type="InterPro" id="IPR051340">
    <property type="entry name" value="Haloalkane_dehalogenase"/>
</dbReference>
<dbReference type="Proteomes" id="UP000477849">
    <property type="component" value="Unassembled WGS sequence"/>
</dbReference>
<dbReference type="RefSeq" id="WP_163897592.1">
    <property type="nucleotide sequence ID" value="NZ_CP048425.1"/>
</dbReference>
<comment type="caution">
    <text evidence="4">The sequence shown here is derived from an EMBL/GenBank/DDBJ whole genome shotgun (WGS) entry which is preliminary data.</text>
</comment>
<evidence type="ECO:0000313" key="5">
    <source>
        <dbReference type="Proteomes" id="UP000477849"/>
    </source>
</evidence>
<dbReference type="InterPro" id="IPR029058">
    <property type="entry name" value="AB_hydrolase_fold"/>
</dbReference>
<dbReference type="Pfam" id="PF00561">
    <property type="entry name" value="Abhydrolase_1"/>
    <property type="match status" value="1"/>
</dbReference>
<feature type="domain" description="AB hydrolase-1" evidence="3">
    <location>
        <begin position="55"/>
        <end position="295"/>
    </location>
</feature>
<name>A0A6M1SBV3_9HYPH</name>
<dbReference type="GO" id="GO:0004301">
    <property type="term" value="F:epoxide hydrolase activity"/>
    <property type="evidence" value="ECO:0007669"/>
    <property type="project" value="TreeGrafter"/>
</dbReference>
<protein>
    <submittedName>
        <fullName evidence="4">Alpha/beta hydrolase</fullName>
    </submittedName>
</protein>
<keyword evidence="1 4" id="KW-0378">Hydrolase</keyword>
<evidence type="ECO:0000259" key="3">
    <source>
        <dbReference type="Pfam" id="PF00561"/>
    </source>
</evidence>
<dbReference type="InterPro" id="IPR000073">
    <property type="entry name" value="AB_hydrolase_1"/>
</dbReference>